<organism evidence="4 5">
    <name type="scientific">Propionispora vibrioides</name>
    <dbReference type="NCBI Taxonomy" id="112903"/>
    <lineage>
        <taxon>Bacteria</taxon>
        <taxon>Bacillati</taxon>
        <taxon>Bacillota</taxon>
        <taxon>Negativicutes</taxon>
        <taxon>Selenomonadales</taxon>
        <taxon>Sporomusaceae</taxon>
        <taxon>Propionispora</taxon>
    </lineage>
</organism>
<dbReference type="NCBIfam" id="NF002571">
    <property type="entry name" value="PRK02220.1"/>
    <property type="match status" value="1"/>
</dbReference>
<comment type="similarity">
    <text evidence="1">Belongs to the 4-oxalocrotonate tautomerase family.</text>
</comment>
<dbReference type="InterPro" id="IPR014347">
    <property type="entry name" value="Tautomerase/MIF_sf"/>
</dbReference>
<proteinExistence type="inferred from homology"/>
<protein>
    <submittedName>
        <fullName evidence="4">4-oxalocrotonate tautomerase</fullName>
    </submittedName>
</protein>
<dbReference type="InterPro" id="IPR004370">
    <property type="entry name" value="4-OT-like_dom"/>
</dbReference>
<dbReference type="Proteomes" id="UP000198847">
    <property type="component" value="Unassembled WGS sequence"/>
</dbReference>
<feature type="domain" description="4-oxalocrotonate tautomerase-like" evidence="3">
    <location>
        <begin position="2"/>
        <end position="56"/>
    </location>
</feature>
<dbReference type="EMBL" id="FODY01000001">
    <property type="protein sequence ID" value="SEO30241.1"/>
    <property type="molecule type" value="Genomic_DNA"/>
</dbReference>
<keyword evidence="2" id="KW-0413">Isomerase</keyword>
<dbReference type="PANTHER" id="PTHR35530:SF1">
    <property type="entry name" value="2-HYDROXYMUCONATE TAUTOMERASE"/>
    <property type="match status" value="1"/>
</dbReference>
<dbReference type="GO" id="GO:0016853">
    <property type="term" value="F:isomerase activity"/>
    <property type="evidence" value="ECO:0007669"/>
    <property type="project" value="UniProtKB-KW"/>
</dbReference>
<dbReference type="STRING" id="112903.SAMN04490178_101141"/>
<dbReference type="SUPFAM" id="SSF55331">
    <property type="entry name" value="Tautomerase/MIF"/>
    <property type="match status" value="1"/>
</dbReference>
<sequence length="61" mass="6803">MPIVQIDMLEGRSTEQKRELAKKITEVIVETAKCQPDAVTIVIREAAKQHISKAGVLMLDK</sequence>
<reference evidence="4 5" key="1">
    <citation type="submission" date="2016-10" db="EMBL/GenBank/DDBJ databases">
        <authorList>
            <person name="de Groot N.N."/>
        </authorList>
    </citation>
    <scope>NUCLEOTIDE SEQUENCE [LARGE SCALE GENOMIC DNA]</scope>
    <source>
        <strain evidence="4 5">DSM 13305</strain>
    </source>
</reference>
<evidence type="ECO:0000259" key="3">
    <source>
        <dbReference type="Pfam" id="PF01361"/>
    </source>
</evidence>
<name>A0A1H8NKI9_9FIRM</name>
<dbReference type="Pfam" id="PF01361">
    <property type="entry name" value="Tautomerase"/>
    <property type="match status" value="1"/>
</dbReference>
<dbReference type="PANTHER" id="PTHR35530">
    <property type="entry name" value="TAUTOMERASE-RELATED"/>
    <property type="match status" value="1"/>
</dbReference>
<evidence type="ECO:0000313" key="5">
    <source>
        <dbReference type="Proteomes" id="UP000198847"/>
    </source>
</evidence>
<dbReference type="AlphaFoldDB" id="A0A1H8NKI9"/>
<dbReference type="Gene3D" id="3.30.429.10">
    <property type="entry name" value="Macrophage Migration Inhibitory Factor"/>
    <property type="match status" value="1"/>
</dbReference>
<evidence type="ECO:0000256" key="2">
    <source>
        <dbReference type="ARBA" id="ARBA00023235"/>
    </source>
</evidence>
<evidence type="ECO:0000313" key="4">
    <source>
        <dbReference type="EMBL" id="SEO30241.1"/>
    </source>
</evidence>
<keyword evidence="5" id="KW-1185">Reference proteome</keyword>
<gene>
    <name evidence="4" type="ORF">SAMN04490178_101141</name>
</gene>
<evidence type="ECO:0000256" key="1">
    <source>
        <dbReference type="ARBA" id="ARBA00006723"/>
    </source>
</evidence>
<accession>A0A1H8NKI9</accession>